<evidence type="ECO:0000313" key="3">
    <source>
        <dbReference type="Proteomes" id="UP001649230"/>
    </source>
</evidence>
<feature type="domain" description="DUF3417" evidence="1">
    <location>
        <begin position="12"/>
        <end position="120"/>
    </location>
</feature>
<name>A0ABY3SGK2_9BACL</name>
<sequence length="165" mass="18807">MPAALTNESRTLPPAIHRLTDLSYNLWFSWNEEALKLFKSMDPVKWEQSGHNPVQLLQELEPSRLHDLCQDTAFMEAYKRIISEFDQYMNGASWFQSSHPEQSFVKIAYFSAEFGFHESLPIYSGGLGILAGDHCKSASDLGVPLTGIGLLYKKRLLHAEIRFSR</sequence>
<keyword evidence="3" id="KW-1185">Reference proteome</keyword>
<dbReference type="InterPro" id="IPR052182">
    <property type="entry name" value="Glycogen/Maltodextrin_Phosph"/>
</dbReference>
<proteinExistence type="predicted"/>
<evidence type="ECO:0000313" key="2">
    <source>
        <dbReference type="EMBL" id="UJF32331.1"/>
    </source>
</evidence>
<dbReference type="PANTHER" id="PTHR42655">
    <property type="entry name" value="GLYCOGEN PHOSPHORYLASE"/>
    <property type="match status" value="1"/>
</dbReference>
<organism evidence="2 3">
    <name type="scientific">Paenibacillus hexagrammi</name>
    <dbReference type="NCBI Taxonomy" id="2908839"/>
    <lineage>
        <taxon>Bacteria</taxon>
        <taxon>Bacillati</taxon>
        <taxon>Bacillota</taxon>
        <taxon>Bacilli</taxon>
        <taxon>Bacillales</taxon>
        <taxon>Paenibacillaceae</taxon>
        <taxon>Paenibacillus</taxon>
    </lineage>
</organism>
<protein>
    <submittedName>
        <fullName evidence="2">DUF3417 domain-containing protein</fullName>
    </submittedName>
</protein>
<dbReference type="Proteomes" id="UP001649230">
    <property type="component" value="Chromosome"/>
</dbReference>
<dbReference type="InterPro" id="IPR024517">
    <property type="entry name" value="Glycogen_phosphorylase_DUF3417"/>
</dbReference>
<dbReference type="RefSeq" id="WP_235118675.1">
    <property type="nucleotide sequence ID" value="NZ_CP090978.1"/>
</dbReference>
<dbReference type="Pfam" id="PF11897">
    <property type="entry name" value="DUF3417"/>
    <property type="match status" value="1"/>
</dbReference>
<dbReference type="SUPFAM" id="SSF53756">
    <property type="entry name" value="UDP-Glycosyltransferase/glycogen phosphorylase"/>
    <property type="match status" value="1"/>
</dbReference>
<dbReference type="PANTHER" id="PTHR42655:SF1">
    <property type="entry name" value="GLYCOGEN PHOSPHORYLASE"/>
    <property type="match status" value="1"/>
</dbReference>
<accession>A0ABY3SGK2</accession>
<gene>
    <name evidence="2" type="ORF">L0M14_21865</name>
</gene>
<evidence type="ECO:0000259" key="1">
    <source>
        <dbReference type="Pfam" id="PF11897"/>
    </source>
</evidence>
<reference evidence="2 3" key="1">
    <citation type="journal article" date="2024" name="Int. J. Syst. Evol. Microbiol.">
        <title>Paenibacillus hexagrammi sp. nov., a novel bacterium isolated from the gut content of Hexagrammos agrammus.</title>
        <authorList>
            <person name="Jung H.K."/>
            <person name="Kim D.G."/>
            <person name="Zin H."/>
            <person name="Park J."/>
            <person name="Jung H."/>
            <person name="Kim Y.O."/>
            <person name="Kong H.J."/>
            <person name="Kim J.W."/>
            <person name="Kim Y.S."/>
        </authorList>
    </citation>
    <scope>NUCLEOTIDE SEQUENCE [LARGE SCALE GENOMIC DNA]</scope>
    <source>
        <strain evidence="2 3">YPD9-1</strain>
    </source>
</reference>
<dbReference type="EMBL" id="CP090978">
    <property type="protein sequence ID" value="UJF32331.1"/>
    <property type="molecule type" value="Genomic_DNA"/>
</dbReference>
<dbReference type="Gene3D" id="3.40.50.2000">
    <property type="entry name" value="Glycogen Phosphorylase B"/>
    <property type="match status" value="1"/>
</dbReference>